<evidence type="ECO:0000256" key="1">
    <source>
        <dbReference type="SAM" id="Phobius"/>
    </source>
</evidence>
<dbReference type="EMBL" id="CP032382">
    <property type="protein sequence ID" value="AYB32941.1"/>
    <property type="molecule type" value="Genomic_DNA"/>
</dbReference>
<reference evidence="3" key="1">
    <citation type="submission" date="2018-09" db="EMBL/GenBank/DDBJ databases">
        <title>Chryseolinea sp. KIS68-18 isolated from soil.</title>
        <authorList>
            <person name="Weon H.-Y."/>
            <person name="Kwon S.-W."/>
            <person name="Lee S.A."/>
        </authorList>
    </citation>
    <scope>NUCLEOTIDE SEQUENCE [LARGE SCALE GENOMIC DNA]</scope>
    <source>
        <strain evidence="3">KIS68-18</strain>
    </source>
</reference>
<gene>
    <name evidence="2" type="ORF">D4L85_21200</name>
</gene>
<name>A0A385SRL9_9BACT</name>
<organism evidence="2 3">
    <name type="scientific">Chryseolinea soli</name>
    <dbReference type="NCBI Taxonomy" id="2321403"/>
    <lineage>
        <taxon>Bacteria</taxon>
        <taxon>Pseudomonadati</taxon>
        <taxon>Bacteroidota</taxon>
        <taxon>Cytophagia</taxon>
        <taxon>Cytophagales</taxon>
        <taxon>Fulvivirgaceae</taxon>
        <taxon>Chryseolinea</taxon>
    </lineage>
</organism>
<dbReference type="KEGG" id="chk:D4L85_21200"/>
<accession>A0A385SRL9</accession>
<keyword evidence="1" id="KW-0472">Membrane</keyword>
<sequence length="61" mass="7125">MARVFEAAGRPGMALRAWKPQFYLADFAIVYGQLLYLHFLFEKRLRLHTGEVGEWLKPIVC</sequence>
<dbReference type="Proteomes" id="UP000266183">
    <property type="component" value="Chromosome"/>
</dbReference>
<keyword evidence="3" id="KW-1185">Reference proteome</keyword>
<feature type="transmembrane region" description="Helical" evidence="1">
    <location>
        <begin position="22"/>
        <end position="41"/>
    </location>
</feature>
<evidence type="ECO:0000313" key="2">
    <source>
        <dbReference type="EMBL" id="AYB32941.1"/>
    </source>
</evidence>
<keyword evidence="1" id="KW-0812">Transmembrane</keyword>
<evidence type="ECO:0000313" key="3">
    <source>
        <dbReference type="Proteomes" id="UP000266183"/>
    </source>
</evidence>
<protein>
    <submittedName>
        <fullName evidence="2">Uncharacterized protein</fullName>
    </submittedName>
</protein>
<dbReference type="AlphaFoldDB" id="A0A385SRL9"/>
<proteinExistence type="predicted"/>
<keyword evidence="1" id="KW-1133">Transmembrane helix</keyword>